<keyword evidence="5" id="KW-1185">Reference proteome</keyword>
<dbReference type="PANTHER" id="PTHR43775:SF37">
    <property type="entry name" value="SI:DKEY-61P9.11"/>
    <property type="match status" value="1"/>
</dbReference>
<dbReference type="PANTHER" id="PTHR43775">
    <property type="entry name" value="FATTY ACID SYNTHASE"/>
    <property type="match status" value="1"/>
</dbReference>
<dbReference type="Pfam" id="PF16073">
    <property type="entry name" value="SAT"/>
    <property type="match status" value="1"/>
</dbReference>
<dbReference type="PROSITE" id="PS52004">
    <property type="entry name" value="KS3_2"/>
    <property type="match status" value="1"/>
</dbReference>
<organism evidence="4 5">
    <name type="scientific">Collybiopsis confluens</name>
    <dbReference type="NCBI Taxonomy" id="2823264"/>
    <lineage>
        <taxon>Eukaryota</taxon>
        <taxon>Fungi</taxon>
        <taxon>Dikarya</taxon>
        <taxon>Basidiomycota</taxon>
        <taxon>Agaricomycotina</taxon>
        <taxon>Agaricomycetes</taxon>
        <taxon>Agaricomycetidae</taxon>
        <taxon>Agaricales</taxon>
        <taxon>Marasmiineae</taxon>
        <taxon>Omphalotaceae</taxon>
        <taxon>Collybiopsis</taxon>
    </lineage>
</organism>
<protein>
    <recommendedName>
        <fullName evidence="3">Ketosynthase family 3 (KS3) domain-containing protein</fullName>
    </recommendedName>
</protein>
<reference evidence="4 5" key="1">
    <citation type="journal article" date="2020" name="ISME J.">
        <title>Uncovering the hidden diversity of litter-decomposition mechanisms in mushroom-forming fungi.</title>
        <authorList>
            <person name="Floudas D."/>
            <person name="Bentzer J."/>
            <person name="Ahren D."/>
            <person name="Johansson T."/>
            <person name="Persson P."/>
            <person name="Tunlid A."/>
        </authorList>
    </citation>
    <scope>NUCLEOTIDE SEQUENCE [LARGE SCALE GENOMIC DNA]</scope>
    <source>
        <strain evidence="4 5">CBS 406.79</strain>
    </source>
</reference>
<dbReference type="InterPro" id="IPR014030">
    <property type="entry name" value="Ketoacyl_synth_N"/>
</dbReference>
<dbReference type="Gene3D" id="3.40.47.10">
    <property type="match status" value="1"/>
</dbReference>
<accession>A0A8H5MGC1</accession>
<dbReference type="GO" id="GO:0044550">
    <property type="term" value="P:secondary metabolite biosynthetic process"/>
    <property type="evidence" value="ECO:0007669"/>
    <property type="project" value="TreeGrafter"/>
</dbReference>
<dbReference type="InterPro" id="IPR050091">
    <property type="entry name" value="PKS_NRPS_Biosynth_Enz"/>
</dbReference>
<keyword evidence="1" id="KW-0596">Phosphopantetheine</keyword>
<dbReference type="OrthoDB" id="329835at2759"/>
<sequence length="531" mass="57361">MATTGAAATLLTLNIPIFEGQGTSTTKYNVAFRQVSADARGASGSLLLKSCHEAFLEECTSLTSDEILGLGLDVAAFTTPESLLSSTEVRNFENAVIAGTTVFLIHALRYLAHVESFASSSGSTNPFTDILHGNIQHRVGIAGFSSGVLAASLVATSRNRTSFLSHAVEIYRLAFWIGVRVQLFRVGQLRPELGLKWQNEPWSRVFMDIDAVDLSARVSEFNADRHSNDALAITAVINDSTVTISARPDSLASFVQSLPEHDFRIQKSDVYTLYHCASLAPVKAQILQDVARRDIQLPSQSQIFVPLRSTINGEPIDVSTGVRLVDSLLDMIITEPVNWDKVTLSIAKAIPSQSDARLLNFGPGSGLCRLMSKGMSKDNVSVVDEISPAAGSDAGSLNEPVAIVGMAVNMPGAPNLAKLWEVLEQGINTVCEVPSSRFDISQFNGPDALSKGRFMKTRTGNFIDDPSLFDNKFFRISPREAKSMDPQQRILLHAAQEALDDAGYVPNATPSFQQDSFACYVGAAGGDWVDN</sequence>
<dbReference type="AlphaFoldDB" id="A0A8H5MGC1"/>
<evidence type="ECO:0000313" key="4">
    <source>
        <dbReference type="EMBL" id="KAF5393008.1"/>
    </source>
</evidence>
<evidence type="ECO:0000256" key="1">
    <source>
        <dbReference type="ARBA" id="ARBA00022450"/>
    </source>
</evidence>
<dbReference type="Gene3D" id="3.40.366.10">
    <property type="entry name" value="Malonyl-Coenzyme A Acyl Carrier Protein, domain 2"/>
    <property type="match status" value="2"/>
</dbReference>
<proteinExistence type="predicted"/>
<dbReference type="InterPro" id="IPR001227">
    <property type="entry name" value="Ac_transferase_dom_sf"/>
</dbReference>
<gene>
    <name evidence="4" type="ORF">D9757_001121</name>
</gene>
<dbReference type="SUPFAM" id="SSF52151">
    <property type="entry name" value="FabD/lysophospholipase-like"/>
    <property type="match status" value="1"/>
</dbReference>
<dbReference type="SUPFAM" id="SSF53901">
    <property type="entry name" value="Thiolase-like"/>
    <property type="match status" value="1"/>
</dbReference>
<dbReference type="EMBL" id="JAACJN010000003">
    <property type="protein sequence ID" value="KAF5393008.1"/>
    <property type="molecule type" value="Genomic_DNA"/>
</dbReference>
<dbReference type="GO" id="GO:0004312">
    <property type="term" value="F:fatty acid synthase activity"/>
    <property type="evidence" value="ECO:0007669"/>
    <property type="project" value="TreeGrafter"/>
</dbReference>
<dbReference type="SMART" id="SM00825">
    <property type="entry name" value="PKS_KS"/>
    <property type="match status" value="1"/>
</dbReference>
<evidence type="ECO:0000313" key="5">
    <source>
        <dbReference type="Proteomes" id="UP000518752"/>
    </source>
</evidence>
<name>A0A8H5MGC1_9AGAR</name>
<evidence type="ECO:0000259" key="3">
    <source>
        <dbReference type="PROSITE" id="PS52004"/>
    </source>
</evidence>
<feature type="domain" description="Ketosynthase family 3 (KS3)" evidence="3">
    <location>
        <begin position="398"/>
        <end position="531"/>
    </location>
</feature>
<keyword evidence="2" id="KW-0597">Phosphoprotein</keyword>
<dbReference type="InterPro" id="IPR016039">
    <property type="entry name" value="Thiolase-like"/>
</dbReference>
<dbReference type="Proteomes" id="UP000518752">
    <property type="component" value="Unassembled WGS sequence"/>
</dbReference>
<dbReference type="InterPro" id="IPR020841">
    <property type="entry name" value="PKS_Beta-ketoAc_synthase_dom"/>
</dbReference>
<dbReference type="InterPro" id="IPR016035">
    <property type="entry name" value="Acyl_Trfase/lysoPLipase"/>
</dbReference>
<comment type="caution">
    <text evidence="4">The sequence shown here is derived from an EMBL/GenBank/DDBJ whole genome shotgun (WGS) entry which is preliminary data.</text>
</comment>
<evidence type="ECO:0000256" key="2">
    <source>
        <dbReference type="ARBA" id="ARBA00022553"/>
    </source>
</evidence>
<dbReference type="Pfam" id="PF00109">
    <property type="entry name" value="ketoacyl-synt"/>
    <property type="match status" value="1"/>
</dbReference>
<dbReference type="GO" id="GO:0006633">
    <property type="term" value="P:fatty acid biosynthetic process"/>
    <property type="evidence" value="ECO:0007669"/>
    <property type="project" value="TreeGrafter"/>
</dbReference>
<dbReference type="InterPro" id="IPR032088">
    <property type="entry name" value="SAT"/>
</dbReference>